<feature type="chain" id="PRO_5018664663" evidence="1">
    <location>
        <begin position="18"/>
        <end position="57"/>
    </location>
</feature>
<proteinExistence type="predicted"/>
<evidence type="ECO:0000313" key="3">
    <source>
        <dbReference type="Proteomes" id="UP000004994"/>
    </source>
</evidence>
<accession>A0A3Q7JBQ3</accession>
<dbReference type="PaxDb" id="4081-Solyc12g062460.1.1"/>
<dbReference type="AlphaFoldDB" id="A0A3Q7JBQ3"/>
<reference evidence="2" key="2">
    <citation type="submission" date="2019-01" db="UniProtKB">
        <authorList>
            <consortium name="EnsemblPlants"/>
        </authorList>
    </citation>
    <scope>IDENTIFICATION</scope>
    <source>
        <strain evidence="2">cv. Heinz 1706</strain>
    </source>
</reference>
<name>A0A3Q7JBQ3_SOLLC</name>
<reference evidence="2" key="1">
    <citation type="journal article" date="2012" name="Nature">
        <title>The tomato genome sequence provides insights into fleshy fruit evolution.</title>
        <authorList>
            <consortium name="Tomato Genome Consortium"/>
        </authorList>
    </citation>
    <scope>NUCLEOTIDE SEQUENCE [LARGE SCALE GENOMIC DNA]</scope>
    <source>
        <strain evidence="2">cv. Heinz 1706</strain>
    </source>
</reference>
<evidence type="ECO:0000313" key="2">
    <source>
        <dbReference type="EnsemblPlants" id="Solyc12g062460.1.1.1"/>
    </source>
</evidence>
<protein>
    <submittedName>
        <fullName evidence="2">Uncharacterized protein</fullName>
    </submittedName>
</protein>
<keyword evidence="1" id="KW-0732">Signal</keyword>
<organism evidence="2">
    <name type="scientific">Solanum lycopersicum</name>
    <name type="common">Tomato</name>
    <name type="synonym">Lycopersicon esculentum</name>
    <dbReference type="NCBI Taxonomy" id="4081"/>
    <lineage>
        <taxon>Eukaryota</taxon>
        <taxon>Viridiplantae</taxon>
        <taxon>Streptophyta</taxon>
        <taxon>Embryophyta</taxon>
        <taxon>Tracheophyta</taxon>
        <taxon>Spermatophyta</taxon>
        <taxon>Magnoliopsida</taxon>
        <taxon>eudicotyledons</taxon>
        <taxon>Gunneridae</taxon>
        <taxon>Pentapetalae</taxon>
        <taxon>asterids</taxon>
        <taxon>lamiids</taxon>
        <taxon>Solanales</taxon>
        <taxon>Solanaceae</taxon>
        <taxon>Solanoideae</taxon>
        <taxon>Solaneae</taxon>
        <taxon>Solanum</taxon>
        <taxon>Solanum subgen. Lycopersicon</taxon>
    </lineage>
</organism>
<feature type="signal peptide" evidence="1">
    <location>
        <begin position="1"/>
        <end position="17"/>
    </location>
</feature>
<sequence length="57" mass="6395">MVEKWVLELLILWMVSSDLELNNSLEMEKMKEQCGLVVNCCSLVNLEVTGASFFIGG</sequence>
<dbReference type="Gramene" id="Solyc12g062460.1.1">
    <property type="protein sequence ID" value="Solyc12g062460.1.1.1"/>
    <property type="gene ID" value="Solyc12g062460.1"/>
</dbReference>
<dbReference type="Proteomes" id="UP000004994">
    <property type="component" value="Chromosome 12"/>
</dbReference>
<evidence type="ECO:0000256" key="1">
    <source>
        <dbReference type="SAM" id="SignalP"/>
    </source>
</evidence>
<dbReference type="InParanoid" id="A0A3Q7JBQ3"/>
<keyword evidence="3" id="KW-1185">Reference proteome</keyword>
<dbReference type="EnsemblPlants" id="Solyc12g062460.1.1">
    <property type="protein sequence ID" value="Solyc12g062460.1.1.1"/>
    <property type="gene ID" value="Solyc12g062460.1"/>
</dbReference>